<dbReference type="Pfam" id="PF08241">
    <property type="entry name" value="Methyltransf_11"/>
    <property type="match status" value="1"/>
</dbReference>
<protein>
    <recommendedName>
        <fullName evidence="1">Methyltransferase type 11 domain-containing protein</fullName>
    </recommendedName>
</protein>
<dbReference type="PANTHER" id="PTHR43861">
    <property type="entry name" value="TRANS-ACONITATE 2-METHYLTRANSFERASE-RELATED"/>
    <property type="match status" value="1"/>
</dbReference>
<dbReference type="AlphaFoldDB" id="A0A381WYY2"/>
<gene>
    <name evidence="2" type="ORF">METZ01_LOCUS110315</name>
</gene>
<dbReference type="InterPro" id="IPR029063">
    <property type="entry name" value="SAM-dependent_MTases_sf"/>
</dbReference>
<sequence length="231" mass="26702">MSEKQYDLTTEAYDGKYERGYGLNYPDGHIIRINEHVLKYELGLTGGKILDFGCGVGQHLEYFAKNGYVPYGCDVVESAIKQCKARIPEYSENFYVNESVPNLKDYFNEEFDVIFSNQTLYYLADEDINNLVLQFYNMLKPGGVFFATMIAPENYMNNPKPPSSVERFEGGLTKCVLKGRVNDTTYVNFKTKEEVLKMFDIFKKIQVGWYSQITREQEGQTDHHIFIGKKE</sequence>
<reference evidence="2" key="1">
    <citation type="submission" date="2018-05" db="EMBL/GenBank/DDBJ databases">
        <authorList>
            <person name="Lanie J.A."/>
            <person name="Ng W.-L."/>
            <person name="Kazmierczak K.M."/>
            <person name="Andrzejewski T.M."/>
            <person name="Davidsen T.M."/>
            <person name="Wayne K.J."/>
            <person name="Tettelin H."/>
            <person name="Glass J.I."/>
            <person name="Rusch D."/>
            <person name="Podicherti R."/>
            <person name="Tsui H.-C.T."/>
            <person name="Winkler M.E."/>
        </authorList>
    </citation>
    <scope>NUCLEOTIDE SEQUENCE</scope>
</reference>
<dbReference type="EMBL" id="UINC01013271">
    <property type="protein sequence ID" value="SVA57461.1"/>
    <property type="molecule type" value="Genomic_DNA"/>
</dbReference>
<dbReference type="SUPFAM" id="SSF53335">
    <property type="entry name" value="S-adenosyl-L-methionine-dependent methyltransferases"/>
    <property type="match status" value="1"/>
</dbReference>
<dbReference type="Gene3D" id="3.40.50.150">
    <property type="entry name" value="Vaccinia Virus protein VP39"/>
    <property type="match status" value="1"/>
</dbReference>
<evidence type="ECO:0000313" key="2">
    <source>
        <dbReference type="EMBL" id="SVA57461.1"/>
    </source>
</evidence>
<proteinExistence type="predicted"/>
<accession>A0A381WYY2</accession>
<organism evidence="2">
    <name type="scientific">marine metagenome</name>
    <dbReference type="NCBI Taxonomy" id="408172"/>
    <lineage>
        <taxon>unclassified sequences</taxon>
        <taxon>metagenomes</taxon>
        <taxon>ecological metagenomes</taxon>
    </lineage>
</organism>
<evidence type="ECO:0000259" key="1">
    <source>
        <dbReference type="Pfam" id="PF08241"/>
    </source>
</evidence>
<dbReference type="CDD" id="cd02440">
    <property type="entry name" value="AdoMet_MTases"/>
    <property type="match status" value="1"/>
</dbReference>
<dbReference type="InterPro" id="IPR013216">
    <property type="entry name" value="Methyltransf_11"/>
</dbReference>
<dbReference type="GO" id="GO:0008757">
    <property type="term" value="F:S-adenosylmethionine-dependent methyltransferase activity"/>
    <property type="evidence" value="ECO:0007669"/>
    <property type="project" value="InterPro"/>
</dbReference>
<name>A0A381WYY2_9ZZZZ</name>
<feature type="domain" description="Methyltransferase type 11" evidence="1">
    <location>
        <begin position="50"/>
        <end position="146"/>
    </location>
</feature>